<evidence type="ECO:0000256" key="3">
    <source>
        <dbReference type="ARBA" id="ARBA00023277"/>
    </source>
</evidence>
<dbReference type="GO" id="GO:0008422">
    <property type="term" value="F:beta-glucosidase activity"/>
    <property type="evidence" value="ECO:0007669"/>
    <property type="project" value="UniProtKB-ARBA"/>
</dbReference>
<dbReference type="Gene3D" id="3.20.20.300">
    <property type="entry name" value="Glycoside hydrolase, family 3, N-terminal domain"/>
    <property type="match status" value="1"/>
</dbReference>
<dbReference type="GO" id="GO:0005975">
    <property type="term" value="P:carbohydrate metabolic process"/>
    <property type="evidence" value="ECO:0007669"/>
    <property type="project" value="InterPro"/>
</dbReference>
<reference evidence="7" key="1">
    <citation type="submission" date="2024-06" db="EMBL/GenBank/DDBJ databases">
        <title>Hwangdonia haimaensis gen. nov., sp. nov., a member of the family Flavobacteriaceae isolated from the haima cold seep.</title>
        <authorList>
            <person name="Li J."/>
        </authorList>
    </citation>
    <scope>NUCLEOTIDE SEQUENCE [LARGE SCALE GENOMIC DNA]</scope>
    <source>
        <strain evidence="7">SCSIO 19198</strain>
    </source>
</reference>
<dbReference type="InterPro" id="IPR017853">
    <property type="entry name" value="GH"/>
</dbReference>
<dbReference type="Pfam" id="PF01915">
    <property type="entry name" value="Glyco_hydro_3_C"/>
    <property type="match status" value="1"/>
</dbReference>
<dbReference type="Gene3D" id="3.40.50.1700">
    <property type="entry name" value="Glycoside hydrolase family 3 C-terminal domain"/>
    <property type="match status" value="1"/>
</dbReference>
<keyword evidence="3" id="KW-0119">Carbohydrate metabolism</keyword>
<dbReference type="Pfam" id="PF14310">
    <property type="entry name" value="Fn3-like"/>
    <property type="match status" value="1"/>
</dbReference>
<dbReference type="InterPro" id="IPR001764">
    <property type="entry name" value="Glyco_hydro_3_N"/>
</dbReference>
<gene>
    <name evidence="6" type="ORF">RNZ46_01190</name>
</gene>
<feature type="domain" description="Fibronectin type III-like" evidence="5">
    <location>
        <begin position="612"/>
        <end position="682"/>
    </location>
</feature>
<evidence type="ECO:0000313" key="6">
    <source>
        <dbReference type="EMBL" id="WOD43889.1"/>
    </source>
</evidence>
<protein>
    <submittedName>
        <fullName evidence="6">Glycoside hydrolase family 3 C-terminal domain-containing protein</fullName>
    </submittedName>
</protein>
<dbReference type="RefSeq" id="WP_316983566.1">
    <property type="nucleotide sequence ID" value="NZ_CP136521.1"/>
</dbReference>
<keyword evidence="7" id="KW-1185">Reference proteome</keyword>
<proteinExistence type="inferred from homology"/>
<dbReference type="InterPro" id="IPR019800">
    <property type="entry name" value="Glyco_hydro_3_AS"/>
</dbReference>
<dbReference type="PANTHER" id="PTHR42715:SF10">
    <property type="entry name" value="BETA-GLUCOSIDASE"/>
    <property type="match status" value="1"/>
</dbReference>
<dbReference type="SMART" id="SM01217">
    <property type="entry name" value="Fn3_like"/>
    <property type="match status" value="1"/>
</dbReference>
<dbReference type="FunFam" id="2.60.40.10:FF:000495">
    <property type="entry name" value="Periplasmic beta-glucosidase"/>
    <property type="match status" value="1"/>
</dbReference>
<dbReference type="SUPFAM" id="SSF51445">
    <property type="entry name" value="(Trans)glycosidases"/>
    <property type="match status" value="1"/>
</dbReference>
<evidence type="ECO:0000259" key="5">
    <source>
        <dbReference type="SMART" id="SM01217"/>
    </source>
</evidence>
<organism evidence="6 7">
    <name type="scientific">Hwangdonia lutea</name>
    <dbReference type="NCBI Taxonomy" id="3075823"/>
    <lineage>
        <taxon>Bacteria</taxon>
        <taxon>Pseudomonadati</taxon>
        <taxon>Bacteroidota</taxon>
        <taxon>Flavobacteriia</taxon>
        <taxon>Flavobacteriales</taxon>
        <taxon>Flavobacteriaceae</taxon>
        <taxon>Hwangdonia</taxon>
    </lineage>
</organism>
<dbReference type="Gene3D" id="2.60.40.10">
    <property type="entry name" value="Immunoglobulins"/>
    <property type="match status" value="1"/>
</dbReference>
<keyword evidence="4" id="KW-0326">Glycosidase</keyword>
<evidence type="ECO:0000256" key="4">
    <source>
        <dbReference type="RuleBase" id="RU361161"/>
    </source>
</evidence>
<sequence>MIESNNNKTKEKLNINSLISKMTLEEKVSIIHASQKFESGGVERLGIDNLVVSDGPHGIRPELIPDIVAFVQAGRNDDFSVYLPTELALASTWNIDFAYEFGKTLGAEARHRNKEVLLGPGINIIRTPLNGRNFEYLSEDPYLTKTLAVKYIIGVQDQGVAACAKHLVANNQEWERFTISSEMDERTLQEIYLPAFKAAVLEGDVKSIMGAYNKFRGQYCCHNDYLLNQILKEKWGFEGLVMSDWNGTHDTIEAGNNGLDLEMGTEQEWDNYYMANPLIEAVKNNQVPMSKIDDKVKRVLKVMAFVRDFDASDLEPLDTDKHDRFALKVARESIVLLKNDNQLLPLNPFSLKKVLVVGANATRKHAIEGGSSQVKARYEVTPLEGIQNHFKNIDIIYCQGYSEEEDANADALREEAVNAAKSADAVIVVGGLNHTGHDREYIDRVDMNLPYGQDDLIEAIVDANPKTIVSLVAGTPNNMNRWIDKTPAVIQAWYNGMEGGNALAEVLIGKTNPSGKLTITFPKELTDSPAHTSPKSYPGVDGKVFYDEGIMVGYRHFDTHNIKPQFCFGHGLSYTSFKYSNLSVSNSKLTEDKETIQVTFNVENSGSLTGSEISQLYIAPKNSLVKKAAKELKGFSKVKLNPNENQNIALTLTKADFQHFDEDKNEWTIEPGSYDILIGSSSENIHLTTTIQVE</sequence>
<evidence type="ECO:0000313" key="7">
    <source>
        <dbReference type="Proteomes" id="UP001302486"/>
    </source>
</evidence>
<dbReference type="KEGG" id="hws:RNZ46_01190"/>
<evidence type="ECO:0000256" key="2">
    <source>
        <dbReference type="ARBA" id="ARBA00022801"/>
    </source>
</evidence>
<dbReference type="InterPro" id="IPR036962">
    <property type="entry name" value="Glyco_hydro_3_N_sf"/>
</dbReference>
<dbReference type="EMBL" id="CP136521">
    <property type="protein sequence ID" value="WOD43889.1"/>
    <property type="molecule type" value="Genomic_DNA"/>
</dbReference>
<dbReference type="SUPFAM" id="SSF52279">
    <property type="entry name" value="Beta-D-glucan exohydrolase, C-terminal domain"/>
    <property type="match status" value="1"/>
</dbReference>
<dbReference type="AlphaFoldDB" id="A0AA97EM24"/>
<dbReference type="InterPro" id="IPR013783">
    <property type="entry name" value="Ig-like_fold"/>
</dbReference>
<dbReference type="PRINTS" id="PR00133">
    <property type="entry name" value="GLHYDRLASE3"/>
</dbReference>
<dbReference type="PROSITE" id="PS00775">
    <property type="entry name" value="GLYCOSYL_HYDROL_F3"/>
    <property type="match status" value="1"/>
</dbReference>
<dbReference type="Proteomes" id="UP001302486">
    <property type="component" value="Chromosome"/>
</dbReference>
<dbReference type="InterPro" id="IPR036881">
    <property type="entry name" value="Glyco_hydro_3_C_sf"/>
</dbReference>
<dbReference type="PANTHER" id="PTHR42715">
    <property type="entry name" value="BETA-GLUCOSIDASE"/>
    <property type="match status" value="1"/>
</dbReference>
<comment type="similarity">
    <text evidence="1 4">Belongs to the glycosyl hydrolase 3 family.</text>
</comment>
<dbReference type="InterPro" id="IPR050288">
    <property type="entry name" value="Cellulose_deg_GH3"/>
</dbReference>
<dbReference type="InterPro" id="IPR026891">
    <property type="entry name" value="Fn3-like"/>
</dbReference>
<evidence type="ECO:0000256" key="1">
    <source>
        <dbReference type="ARBA" id="ARBA00005336"/>
    </source>
</evidence>
<dbReference type="Pfam" id="PF00933">
    <property type="entry name" value="Glyco_hydro_3"/>
    <property type="match status" value="1"/>
</dbReference>
<dbReference type="InterPro" id="IPR002772">
    <property type="entry name" value="Glyco_hydro_3_C"/>
</dbReference>
<keyword evidence="2 4" id="KW-0378">Hydrolase</keyword>
<name>A0AA97EM24_9FLAO</name>
<accession>A0AA97EM24</accession>